<proteinExistence type="predicted"/>
<feature type="transmembrane region" description="Helical" evidence="1">
    <location>
        <begin position="7"/>
        <end position="28"/>
    </location>
</feature>
<dbReference type="Pfam" id="PF19546">
    <property type="entry name" value="DUF6070"/>
    <property type="match status" value="1"/>
</dbReference>
<protein>
    <submittedName>
        <fullName evidence="2">DUF6070 family protein</fullName>
    </submittedName>
</protein>
<dbReference type="Proteomes" id="UP001198182">
    <property type="component" value="Unassembled WGS sequence"/>
</dbReference>
<comment type="caution">
    <text evidence="2">The sequence shown here is derived from an EMBL/GenBank/DDBJ whole genome shotgun (WGS) entry which is preliminary data.</text>
</comment>
<evidence type="ECO:0000313" key="2">
    <source>
        <dbReference type="EMBL" id="MCC2232586.1"/>
    </source>
</evidence>
<reference evidence="2" key="1">
    <citation type="submission" date="2021-10" db="EMBL/GenBank/DDBJ databases">
        <title>Anaerobic single-cell dispensing facilitates the cultivation of human gut bacteria.</title>
        <authorList>
            <person name="Afrizal A."/>
        </authorList>
    </citation>
    <scope>NUCLEOTIDE SEQUENCE</scope>
    <source>
        <strain evidence="2">CLA-AA-H215</strain>
    </source>
</reference>
<name>A0AAE3JI22_9FIRM</name>
<evidence type="ECO:0000313" key="3">
    <source>
        <dbReference type="Proteomes" id="UP001198182"/>
    </source>
</evidence>
<keyword evidence="1" id="KW-0472">Membrane</keyword>
<organism evidence="2 3">
    <name type="scientific">Hominifimenecus microfluidus</name>
    <dbReference type="NCBI Taxonomy" id="2885348"/>
    <lineage>
        <taxon>Bacteria</taxon>
        <taxon>Bacillati</taxon>
        <taxon>Bacillota</taxon>
        <taxon>Clostridia</taxon>
        <taxon>Lachnospirales</taxon>
        <taxon>Lachnospiraceae</taxon>
        <taxon>Hominifimenecus</taxon>
    </lineage>
</organism>
<keyword evidence="1" id="KW-1133">Transmembrane helix</keyword>
<keyword evidence="1" id="KW-0812">Transmembrane</keyword>
<dbReference type="RefSeq" id="WP_308454983.1">
    <property type="nucleotide sequence ID" value="NZ_JAJEQR010000078.1"/>
</dbReference>
<accession>A0AAE3JI22</accession>
<keyword evidence="3" id="KW-1185">Reference proteome</keyword>
<dbReference type="AlphaFoldDB" id="A0AAE3JI22"/>
<evidence type="ECO:0000256" key="1">
    <source>
        <dbReference type="SAM" id="Phobius"/>
    </source>
</evidence>
<sequence length="423" mass="48966">MEDIKWFIKKFGIIFVILLVMIVSVGIFCEKNVRKSSAEETWEKPVQISDIEFWQEESDYERENEDNSPYWIIPQSKSLLSEEESKNIQNEALTAAELVKVVYKDIVIIDDVPAYASGIDGFTNEQGEQVIKILGKSGYVCVKENIEMQNYDKLQNFYKSYLIGQDTLITVFVVQADGLLGAQTFVYRNEKLQSYYVGIRWREGGEPEILGTSVSDLSEIKFTEKGYFIYTFENPVAHAGLREYWRVKLLPEKCRELTEKYIAGLSYVNYNMLVVNWDSSNVEDILMPCMFDDIYRIYTGKNLKTDNGEIPAEEYEKIMTTYFPVSTEQLRKYCKYNEKSNSYEYDMISASPYPPFGEVVDYTENSDGTITLIVDGVWADYNSDCAFTNRIVVQPFEDGTFRYLANSIEQRELELPVIARMNP</sequence>
<dbReference type="EMBL" id="JAJEQR010000078">
    <property type="protein sequence ID" value="MCC2232586.1"/>
    <property type="molecule type" value="Genomic_DNA"/>
</dbReference>
<dbReference type="InterPro" id="IPR045714">
    <property type="entry name" value="DUF6070"/>
</dbReference>
<gene>
    <name evidence="2" type="ORF">LKD81_16590</name>
</gene>